<evidence type="ECO:0000313" key="1">
    <source>
        <dbReference type="EMBL" id="SHF67872.1"/>
    </source>
</evidence>
<dbReference type="AlphaFoldDB" id="A0A1M5DM65"/>
<sequence length="131" mass="15182">MMNNTTTQEILIDIDYDESSCVFCGHLAPDAERSDQTTNTQVMNISVSMKIYRSKLINEILNAHSNEEVKEIINENILRIKKQDTRENIFVQYIRYIIEELNDLKGSTLANEYYMNLSTAHIHLSHLSLSQ</sequence>
<dbReference type="RefSeq" id="WP_072836421.1">
    <property type="nucleotide sequence ID" value="NZ_FQUU01000015.1"/>
</dbReference>
<dbReference type="STRING" id="1121884.SAMN02745131_03284"/>
<name>A0A1M5DM65_9BACT</name>
<organism evidence="1 2">
    <name type="scientific">Flavisolibacter ginsengisoli DSM 18119</name>
    <dbReference type="NCBI Taxonomy" id="1121884"/>
    <lineage>
        <taxon>Bacteria</taxon>
        <taxon>Pseudomonadati</taxon>
        <taxon>Bacteroidota</taxon>
        <taxon>Chitinophagia</taxon>
        <taxon>Chitinophagales</taxon>
        <taxon>Chitinophagaceae</taxon>
        <taxon>Flavisolibacter</taxon>
    </lineage>
</organism>
<proteinExistence type="predicted"/>
<protein>
    <submittedName>
        <fullName evidence="1">Uncharacterized protein</fullName>
    </submittedName>
</protein>
<accession>A0A1M5DM65</accession>
<dbReference type="EMBL" id="FQUU01000015">
    <property type="protein sequence ID" value="SHF67872.1"/>
    <property type="molecule type" value="Genomic_DNA"/>
</dbReference>
<reference evidence="1 2" key="1">
    <citation type="submission" date="2016-11" db="EMBL/GenBank/DDBJ databases">
        <authorList>
            <person name="Jaros S."/>
            <person name="Januszkiewicz K."/>
            <person name="Wedrychowicz H."/>
        </authorList>
    </citation>
    <scope>NUCLEOTIDE SEQUENCE [LARGE SCALE GENOMIC DNA]</scope>
    <source>
        <strain evidence="1 2">DSM 18119</strain>
    </source>
</reference>
<dbReference type="Proteomes" id="UP000184048">
    <property type="component" value="Unassembled WGS sequence"/>
</dbReference>
<keyword evidence="2" id="KW-1185">Reference proteome</keyword>
<evidence type="ECO:0000313" key="2">
    <source>
        <dbReference type="Proteomes" id="UP000184048"/>
    </source>
</evidence>
<gene>
    <name evidence="1" type="ORF">SAMN02745131_03284</name>
</gene>